<reference evidence="1" key="2">
    <citation type="submission" date="2025-08" db="UniProtKB">
        <authorList>
            <consortium name="Ensembl"/>
        </authorList>
    </citation>
    <scope>IDENTIFICATION</scope>
</reference>
<dbReference type="InParanoid" id="A0A5F8HL67"/>
<evidence type="ECO:0000313" key="1">
    <source>
        <dbReference type="Ensembl" id="ENSMODP00000059883.1"/>
    </source>
</evidence>
<dbReference type="Proteomes" id="UP000002280">
    <property type="component" value="Chromosome 2"/>
</dbReference>
<organism evidence="1 2">
    <name type="scientific">Monodelphis domestica</name>
    <name type="common">Gray short-tailed opossum</name>
    <dbReference type="NCBI Taxonomy" id="13616"/>
    <lineage>
        <taxon>Eukaryota</taxon>
        <taxon>Metazoa</taxon>
        <taxon>Chordata</taxon>
        <taxon>Craniata</taxon>
        <taxon>Vertebrata</taxon>
        <taxon>Euteleostomi</taxon>
        <taxon>Mammalia</taxon>
        <taxon>Metatheria</taxon>
        <taxon>Didelphimorphia</taxon>
        <taxon>Didelphidae</taxon>
        <taxon>Monodelphis</taxon>
    </lineage>
</organism>
<accession>A0A5F8HL67</accession>
<dbReference type="Ensembl" id="ENSMODT00000059855.1">
    <property type="protein sequence ID" value="ENSMODP00000059883.1"/>
    <property type="gene ID" value="ENSMODG00000050642.1"/>
</dbReference>
<dbReference type="Bgee" id="ENSMODG00000050642">
    <property type="expression patterns" value="Expressed in skeletal muscle tissue and 19 other cell types or tissues"/>
</dbReference>
<proteinExistence type="predicted"/>
<name>A0A5F8HL67_MONDO</name>
<evidence type="ECO:0000313" key="2">
    <source>
        <dbReference type="Proteomes" id="UP000002280"/>
    </source>
</evidence>
<sequence length="70" mass="8080">DPLGWGILKVPGLLAAKRIPFPFFPPPRPLQKTVLKMSLKQTCILYFVNTVYHVICVYCSYPERYIIVLL</sequence>
<protein>
    <submittedName>
        <fullName evidence="1">Uncharacterized protein</fullName>
    </submittedName>
</protein>
<keyword evidence="2" id="KW-1185">Reference proteome</keyword>
<reference evidence="1" key="3">
    <citation type="submission" date="2025-09" db="UniProtKB">
        <authorList>
            <consortium name="Ensembl"/>
        </authorList>
    </citation>
    <scope>IDENTIFICATION</scope>
</reference>
<reference evidence="1 2" key="1">
    <citation type="journal article" date="2007" name="Nature">
        <title>Genome of the marsupial Monodelphis domestica reveals innovation in non-coding sequences.</title>
        <authorList>
            <person name="Mikkelsen T.S."/>
            <person name="Wakefield M.J."/>
            <person name="Aken B."/>
            <person name="Amemiya C.T."/>
            <person name="Chang J.L."/>
            <person name="Duke S."/>
            <person name="Garber M."/>
            <person name="Gentles A.J."/>
            <person name="Goodstadt L."/>
            <person name="Heger A."/>
            <person name="Jurka J."/>
            <person name="Kamal M."/>
            <person name="Mauceli E."/>
            <person name="Searle S.M."/>
            <person name="Sharpe T."/>
            <person name="Baker M.L."/>
            <person name="Batzer M.A."/>
            <person name="Benos P.V."/>
            <person name="Belov K."/>
            <person name="Clamp M."/>
            <person name="Cook A."/>
            <person name="Cuff J."/>
            <person name="Das R."/>
            <person name="Davidow L."/>
            <person name="Deakin J.E."/>
            <person name="Fazzari M.J."/>
            <person name="Glass J.L."/>
            <person name="Grabherr M."/>
            <person name="Greally J.M."/>
            <person name="Gu W."/>
            <person name="Hore T.A."/>
            <person name="Huttley G.A."/>
            <person name="Kleber M."/>
            <person name="Jirtle R.L."/>
            <person name="Koina E."/>
            <person name="Lee J.T."/>
            <person name="Mahony S."/>
            <person name="Marra M.A."/>
            <person name="Miller R.D."/>
            <person name="Nicholls R.D."/>
            <person name="Oda M."/>
            <person name="Papenfuss A.T."/>
            <person name="Parra Z.E."/>
            <person name="Pollock D.D."/>
            <person name="Ray D.A."/>
            <person name="Schein J.E."/>
            <person name="Speed T.P."/>
            <person name="Thompson K."/>
            <person name="VandeBerg J.L."/>
            <person name="Wade C.M."/>
            <person name="Walker J.A."/>
            <person name="Waters P.D."/>
            <person name="Webber C."/>
            <person name="Weidman J.R."/>
            <person name="Xie X."/>
            <person name="Zody M.C."/>
            <person name="Baldwin J."/>
            <person name="Abdouelleil A."/>
            <person name="Abdulkadir J."/>
            <person name="Abebe A."/>
            <person name="Abera B."/>
            <person name="Abreu J."/>
            <person name="Acer S.C."/>
            <person name="Aftuck L."/>
            <person name="Alexander A."/>
            <person name="An P."/>
            <person name="Anderson E."/>
            <person name="Anderson S."/>
            <person name="Arachi H."/>
            <person name="Azer M."/>
            <person name="Bachantsang P."/>
            <person name="Barry A."/>
            <person name="Bayul T."/>
            <person name="Berlin A."/>
            <person name="Bessette D."/>
            <person name="Bloom T."/>
            <person name="Bloom T."/>
            <person name="Boguslavskiy L."/>
            <person name="Bonnet C."/>
            <person name="Boukhgalter B."/>
            <person name="Bourzgui I."/>
            <person name="Brown A."/>
            <person name="Cahill P."/>
            <person name="Channer S."/>
            <person name="Cheshatsang Y."/>
            <person name="Chuda L."/>
            <person name="Citroen M."/>
            <person name="Collymore A."/>
            <person name="Cooke P."/>
            <person name="Costello M."/>
            <person name="D'Aco K."/>
            <person name="Daza R."/>
            <person name="De Haan G."/>
            <person name="DeGray S."/>
            <person name="DeMaso C."/>
            <person name="Dhargay N."/>
            <person name="Dooley K."/>
            <person name="Dooley E."/>
            <person name="Doricent M."/>
            <person name="Dorje P."/>
            <person name="Dorjee K."/>
            <person name="Dupes A."/>
            <person name="Elong R."/>
            <person name="Falk J."/>
            <person name="Farina A."/>
            <person name="Faro S."/>
            <person name="Ferguson D."/>
            <person name="Fisher S."/>
            <person name="Foley C.D."/>
            <person name="Franke A."/>
            <person name="Friedrich D."/>
            <person name="Gadbois L."/>
            <person name="Gearin G."/>
            <person name="Gearin C.R."/>
            <person name="Giannoukos G."/>
            <person name="Goode T."/>
            <person name="Graham J."/>
            <person name="Grandbois E."/>
            <person name="Grewal S."/>
            <person name="Gyaltsen K."/>
            <person name="Hafez N."/>
            <person name="Hagos B."/>
            <person name="Hall J."/>
            <person name="Henson C."/>
            <person name="Hollinger A."/>
            <person name="Honan T."/>
            <person name="Huard M.D."/>
            <person name="Hughes L."/>
            <person name="Hurhula B."/>
            <person name="Husby M.E."/>
            <person name="Kamat A."/>
            <person name="Kanga B."/>
            <person name="Kashin S."/>
            <person name="Khazanovich D."/>
            <person name="Kisner P."/>
            <person name="Lance K."/>
            <person name="Lara M."/>
            <person name="Lee W."/>
            <person name="Lennon N."/>
            <person name="Letendre F."/>
            <person name="LeVine R."/>
            <person name="Lipovsky A."/>
            <person name="Liu X."/>
            <person name="Liu J."/>
            <person name="Liu S."/>
            <person name="Lokyitsang T."/>
            <person name="Lokyitsang Y."/>
            <person name="Lubonja R."/>
            <person name="Lui A."/>
            <person name="MacDonald P."/>
            <person name="Magnisalis V."/>
            <person name="Maru K."/>
            <person name="Matthews C."/>
            <person name="McCusker W."/>
            <person name="McDonough S."/>
            <person name="Mehta T."/>
            <person name="Meldrim J."/>
            <person name="Meneus L."/>
            <person name="Mihai O."/>
            <person name="Mihalev A."/>
            <person name="Mihova T."/>
            <person name="Mittelman R."/>
            <person name="Mlenga V."/>
            <person name="Montmayeur A."/>
            <person name="Mulrain L."/>
            <person name="Navidi A."/>
            <person name="Naylor J."/>
            <person name="Negash T."/>
            <person name="Nguyen T."/>
            <person name="Nguyen N."/>
            <person name="Nicol R."/>
            <person name="Norbu C."/>
            <person name="Norbu N."/>
            <person name="Novod N."/>
            <person name="O'Neill B."/>
            <person name="Osman S."/>
            <person name="Markiewicz E."/>
            <person name="Oyono O.L."/>
            <person name="Patti C."/>
            <person name="Phunkhang P."/>
            <person name="Pierre F."/>
            <person name="Priest M."/>
            <person name="Raghuraman S."/>
            <person name="Rege F."/>
            <person name="Reyes R."/>
            <person name="Rise C."/>
            <person name="Rogov P."/>
            <person name="Ross K."/>
            <person name="Ryan E."/>
            <person name="Settipalli S."/>
            <person name="Shea T."/>
            <person name="Sherpa N."/>
            <person name="Shi L."/>
            <person name="Shih D."/>
            <person name="Sparrow T."/>
            <person name="Spaulding J."/>
            <person name="Stalker J."/>
            <person name="Stange-Thomann N."/>
            <person name="Stavropoulos S."/>
            <person name="Stone C."/>
            <person name="Strader C."/>
            <person name="Tesfaye S."/>
            <person name="Thomson T."/>
            <person name="Thoulutsang Y."/>
            <person name="Thoulutsang D."/>
            <person name="Topham K."/>
            <person name="Topping I."/>
            <person name="Tsamla T."/>
            <person name="Vassiliev H."/>
            <person name="Vo A."/>
            <person name="Wangchuk T."/>
            <person name="Wangdi T."/>
            <person name="Weiand M."/>
            <person name="Wilkinson J."/>
            <person name="Wilson A."/>
            <person name="Yadav S."/>
            <person name="Young G."/>
            <person name="Yu Q."/>
            <person name="Zembek L."/>
            <person name="Zhong D."/>
            <person name="Zimmer A."/>
            <person name="Zwirko Z."/>
            <person name="Jaffe D.B."/>
            <person name="Alvarez P."/>
            <person name="Brockman W."/>
            <person name="Butler J."/>
            <person name="Chin C."/>
            <person name="Gnerre S."/>
            <person name="MacCallum I."/>
            <person name="Graves J.A."/>
            <person name="Ponting C.P."/>
            <person name="Breen M."/>
            <person name="Samollow P.B."/>
            <person name="Lander E.S."/>
            <person name="Lindblad-Toh K."/>
        </authorList>
    </citation>
    <scope>NUCLEOTIDE SEQUENCE [LARGE SCALE GENOMIC DNA]</scope>
</reference>
<dbReference type="AlphaFoldDB" id="A0A5F8HL67"/>